<dbReference type="Gene3D" id="1.10.245.10">
    <property type="entry name" value="SWIB/MDM2 domain"/>
    <property type="match status" value="2"/>
</dbReference>
<dbReference type="SUPFAM" id="SSF47592">
    <property type="entry name" value="SWIB/MDM2 domain"/>
    <property type="match status" value="2"/>
</dbReference>
<feature type="compositionally biased region" description="Low complexity" evidence="1">
    <location>
        <begin position="165"/>
        <end position="182"/>
    </location>
</feature>
<dbReference type="InterPro" id="IPR014876">
    <property type="entry name" value="DEK_C"/>
</dbReference>
<dbReference type="Pfam" id="PF02201">
    <property type="entry name" value="SWIB"/>
    <property type="match status" value="2"/>
</dbReference>
<sequence>MVTDQEIASCVESLLRQGDPGVWAAASVNVNGVVQQVEAKLGVDLSHKAGFIRDQINLLLRAPPPAPAPLKGAHFALHHPPQQQQLHQLQQQQFLAGHSHQLLRHHQVPQSPFAQLPQQHELTFRCAPAVTMQPHPLLQQQQVQQPQPAAAVAGVTVAKPEGHVATGSAAAPAATKGSSASGTKRRGGPGGLRKLCGVSPELQAIVGEPALPRTEASYLKQPFIKSFIRVIVKQLWAYIRKNNLQDPNNKRKIICNDELRLVFETDSTDMFKMNKLLAKHIIPLEAAKEAGPNKKKLKTVEVASGAEAEAEQMPLVISDELAKFFGSGEREMTQSEAVKRVWDYINTYQLKDPLNPKMVHCDAKLQQLFGCDSLSQLGVNEMLAHHLFKQ</sequence>
<name>A0A843TZU6_COLES</name>
<dbReference type="PROSITE" id="PS51925">
    <property type="entry name" value="SWIB_MDM2"/>
    <property type="match status" value="2"/>
</dbReference>
<gene>
    <name evidence="3" type="ORF">Taro_007752</name>
</gene>
<keyword evidence="4" id="KW-1185">Reference proteome</keyword>
<dbReference type="Pfam" id="PF08766">
    <property type="entry name" value="DEK_C"/>
    <property type="match status" value="1"/>
</dbReference>
<accession>A0A843TZU6</accession>
<feature type="domain" description="DM2" evidence="2">
    <location>
        <begin position="204"/>
        <end position="283"/>
    </location>
</feature>
<dbReference type="InterPro" id="IPR036885">
    <property type="entry name" value="SWIB_MDM2_dom_sf"/>
</dbReference>
<feature type="domain" description="DM2" evidence="2">
    <location>
        <begin position="310"/>
        <end position="389"/>
    </location>
</feature>
<dbReference type="EMBL" id="NMUH01000249">
    <property type="protein sequence ID" value="MQL75367.1"/>
    <property type="molecule type" value="Genomic_DNA"/>
</dbReference>
<reference evidence="3" key="1">
    <citation type="submission" date="2017-07" db="EMBL/GenBank/DDBJ databases">
        <title>Taro Niue Genome Assembly and Annotation.</title>
        <authorList>
            <person name="Atibalentja N."/>
            <person name="Keating K."/>
            <person name="Fields C.J."/>
        </authorList>
    </citation>
    <scope>NUCLEOTIDE SEQUENCE</scope>
    <source>
        <strain evidence="3">Niue_2</strain>
        <tissue evidence="3">Leaf</tissue>
    </source>
</reference>
<feature type="region of interest" description="Disordered" evidence="1">
    <location>
        <begin position="163"/>
        <end position="192"/>
    </location>
</feature>
<dbReference type="InterPro" id="IPR003121">
    <property type="entry name" value="SWIB_MDM2_domain"/>
</dbReference>
<dbReference type="InterPro" id="IPR019835">
    <property type="entry name" value="SWIB_domain"/>
</dbReference>
<dbReference type="Proteomes" id="UP000652761">
    <property type="component" value="Unassembled WGS sequence"/>
</dbReference>
<organism evidence="3 4">
    <name type="scientific">Colocasia esculenta</name>
    <name type="common">Wild taro</name>
    <name type="synonym">Arum esculentum</name>
    <dbReference type="NCBI Taxonomy" id="4460"/>
    <lineage>
        <taxon>Eukaryota</taxon>
        <taxon>Viridiplantae</taxon>
        <taxon>Streptophyta</taxon>
        <taxon>Embryophyta</taxon>
        <taxon>Tracheophyta</taxon>
        <taxon>Spermatophyta</taxon>
        <taxon>Magnoliopsida</taxon>
        <taxon>Liliopsida</taxon>
        <taxon>Araceae</taxon>
        <taxon>Aroideae</taxon>
        <taxon>Colocasieae</taxon>
        <taxon>Colocasia</taxon>
    </lineage>
</organism>
<comment type="caution">
    <text evidence="3">The sequence shown here is derived from an EMBL/GenBank/DDBJ whole genome shotgun (WGS) entry which is preliminary data.</text>
</comment>
<dbReference type="OrthoDB" id="10251073at2759"/>
<protein>
    <recommendedName>
        <fullName evidence="2">DM2 domain-containing protein</fullName>
    </recommendedName>
</protein>
<dbReference type="PANTHER" id="PTHR13844">
    <property type="entry name" value="SWI/SNF-RELATED MATRIX-ASSOCIATED ACTIN-DEPENDENT REGULATOR OF CHROMATIN SUBFAMILY D"/>
    <property type="match status" value="1"/>
</dbReference>
<evidence type="ECO:0000313" key="4">
    <source>
        <dbReference type="Proteomes" id="UP000652761"/>
    </source>
</evidence>
<dbReference type="CDD" id="cd10567">
    <property type="entry name" value="SWIB-MDM2_like"/>
    <property type="match status" value="2"/>
</dbReference>
<evidence type="ECO:0000256" key="1">
    <source>
        <dbReference type="SAM" id="MobiDB-lite"/>
    </source>
</evidence>
<evidence type="ECO:0000259" key="2">
    <source>
        <dbReference type="PROSITE" id="PS51925"/>
    </source>
</evidence>
<dbReference type="AlphaFoldDB" id="A0A843TZU6"/>
<proteinExistence type="predicted"/>
<evidence type="ECO:0000313" key="3">
    <source>
        <dbReference type="EMBL" id="MQL75367.1"/>
    </source>
</evidence>
<dbReference type="SMART" id="SM00151">
    <property type="entry name" value="SWIB"/>
    <property type="match status" value="2"/>
</dbReference>